<keyword evidence="3" id="KW-1185">Reference proteome</keyword>
<sequence length="135" mass="14482">MKPEVCGGERCLGKESSRSLVGEKLHQVCKAAMVAIASERASNQSFRHHPAEDPIRTLMFLGSWKTTYSCPPATTASKSRSLIATLHNSSPLSTSATATTSPTATSSSRTSSSSTPSMTSRFRLRPLQQSYTLTS</sequence>
<gene>
    <name evidence="2" type="ORF">VNO78_18035</name>
</gene>
<reference evidence="2 3" key="1">
    <citation type="submission" date="2024-01" db="EMBL/GenBank/DDBJ databases">
        <title>The genomes of 5 underutilized Papilionoideae crops provide insights into root nodulation and disease resistanc.</title>
        <authorList>
            <person name="Jiang F."/>
        </authorList>
    </citation>
    <scope>NUCLEOTIDE SEQUENCE [LARGE SCALE GENOMIC DNA]</scope>
    <source>
        <strain evidence="2">DUOXIRENSHENG_FW03</strain>
        <tissue evidence="2">Leaves</tissue>
    </source>
</reference>
<dbReference type="Proteomes" id="UP001386955">
    <property type="component" value="Unassembled WGS sequence"/>
</dbReference>
<name>A0AAN9SHM4_PSOTE</name>
<dbReference type="EMBL" id="JAYMYS010000004">
    <property type="protein sequence ID" value="KAK7396873.1"/>
    <property type="molecule type" value="Genomic_DNA"/>
</dbReference>
<evidence type="ECO:0000256" key="1">
    <source>
        <dbReference type="SAM" id="MobiDB-lite"/>
    </source>
</evidence>
<accession>A0AAN9SHM4</accession>
<comment type="caution">
    <text evidence="2">The sequence shown here is derived from an EMBL/GenBank/DDBJ whole genome shotgun (WGS) entry which is preliminary data.</text>
</comment>
<protein>
    <submittedName>
        <fullName evidence="2">Uncharacterized protein</fullName>
    </submittedName>
</protein>
<evidence type="ECO:0000313" key="2">
    <source>
        <dbReference type="EMBL" id="KAK7396873.1"/>
    </source>
</evidence>
<organism evidence="2 3">
    <name type="scientific">Psophocarpus tetragonolobus</name>
    <name type="common">Winged bean</name>
    <name type="synonym">Dolichos tetragonolobus</name>
    <dbReference type="NCBI Taxonomy" id="3891"/>
    <lineage>
        <taxon>Eukaryota</taxon>
        <taxon>Viridiplantae</taxon>
        <taxon>Streptophyta</taxon>
        <taxon>Embryophyta</taxon>
        <taxon>Tracheophyta</taxon>
        <taxon>Spermatophyta</taxon>
        <taxon>Magnoliopsida</taxon>
        <taxon>eudicotyledons</taxon>
        <taxon>Gunneridae</taxon>
        <taxon>Pentapetalae</taxon>
        <taxon>rosids</taxon>
        <taxon>fabids</taxon>
        <taxon>Fabales</taxon>
        <taxon>Fabaceae</taxon>
        <taxon>Papilionoideae</taxon>
        <taxon>50 kb inversion clade</taxon>
        <taxon>NPAAA clade</taxon>
        <taxon>indigoferoid/millettioid clade</taxon>
        <taxon>Phaseoleae</taxon>
        <taxon>Psophocarpus</taxon>
    </lineage>
</organism>
<feature type="compositionally biased region" description="Low complexity" evidence="1">
    <location>
        <begin position="89"/>
        <end position="120"/>
    </location>
</feature>
<feature type="region of interest" description="Disordered" evidence="1">
    <location>
        <begin position="88"/>
        <end position="135"/>
    </location>
</feature>
<proteinExistence type="predicted"/>
<dbReference type="AlphaFoldDB" id="A0AAN9SHM4"/>
<evidence type="ECO:0000313" key="3">
    <source>
        <dbReference type="Proteomes" id="UP001386955"/>
    </source>
</evidence>